<dbReference type="RefSeq" id="WP_204785097.1">
    <property type="nucleotide sequence ID" value="NZ_JACJKU010000038.1"/>
</dbReference>
<accession>A0ABS2GWY4</accession>
<proteinExistence type="predicted"/>
<keyword evidence="3" id="KW-1185">Reference proteome</keyword>
<evidence type="ECO:0000313" key="2">
    <source>
        <dbReference type="EMBL" id="MBM6940792.1"/>
    </source>
</evidence>
<dbReference type="Pfam" id="PF01610">
    <property type="entry name" value="DDE_Tnp_ISL3"/>
    <property type="match status" value="1"/>
</dbReference>
<dbReference type="PANTHER" id="PTHR33498:SF1">
    <property type="entry name" value="TRANSPOSASE FOR INSERTION SEQUENCE ELEMENT IS1557"/>
    <property type="match status" value="1"/>
</dbReference>
<dbReference type="EMBL" id="JACJKU010000038">
    <property type="protein sequence ID" value="MBM6940792.1"/>
    <property type="molecule type" value="Genomic_DNA"/>
</dbReference>
<name>A0ABS2GWY4_9LACO</name>
<organism evidence="2 3">
    <name type="scientific">Limosilactobacillus coleohominis</name>
    <dbReference type="NCBI Taxonomy" id="181675"/>
    <lineage>
        <taxon>Bacteria</taxon>
        <taxon>Bacillati</taxon>
        <taxon>Bacillota</taxon>
        <taxon>Bacilli</taxon>
        <taxon>Lactobacillales</taxon>
        <taxon>Lactobacillaceae</taxon>
        <taxon>Limosilactobacillus</taxon>
    </lineage>
</organism>
<reference evidence="2 3" key="1">
    <citation type="journal article" date="2021" name="Sci. Rep.">
        <title>The distribution of antibiotic resistance genes in chicken gut microbiota commensals.</title>
        <authorList>
            <person name="Juricova H."/>
            <person name="Matiasovicova J."/>
            <person name="Kubasova T."/>
            <person name="Cejkova D."/>
            <person name="Rychlik I."/>
        </authorList>
    </citation>
    <scope>NUCLEOTIDE SEQUENCE [LARGE SCALE GENOMIC DNA]</scope>
    <source>
        <strain evidence="2 3">An574</strain>
    </source>
</reference>
<feature type="domain" description="Transposase IS204/IS1001/IS1096/IS1165 DDE" evidence="1">
    <location>
        <begin position="4"/>
        <end position="55"/>
    </location>
</feature>
<gene>
    <name evidence="2" type="ORF">H5975_04725</name>
</gene>
<evidence type="ECO:0000259" key="1">
    <source>
        <dbReference type="Pfam" id="PF01610"/>
    </source>
</evidence>
<comment type="caution">
    <text evidence="2">The sequence shown here is derived from an EMBL/GenBank/DDBJ whole genome shotgun (WGS) entry which is preliminary data.</text>
</comment>
<sequence>MTIVIKTLRQNLEYVLNASQFKYSNGAMEGINRMIKQIQRTAFGFRNFDHMVYRIYYRQMAQKKNQVA</sequence>
<dbReference type="PANTHER" id="PTHR33498">
    <property type="entry name" value="TRANSPOSASE FOR INSERTION SEQUENCE ELEMENT IS1557"/>
    <property type="match status" value="1"/>
</dbReference>
<evidence type="ECO:0000313" key="3">
    <source>
        <dbReference type="Proteomes" id="UP000785625"/>
    </source>
</evidence>
<dbReference type="InterPro" id="IPR047951">
    <property type="entry name" value="Transpos_ISL3"/>
</dbReference>
<dbReference type="InterPro" id="IPR002560">
    <property type="entry name" value="Transposase_DDE"/>
</dbReference>
<dbReference type="Proteomes" id="UP000785625">
    <property type="component" value="Unassembled WGS sequence"/>
</dbReference>
<protein>
    <submittedName>
        <fullName evidence="2">Transposase</fullName>
    </submittedName>
</protein>